<accession>A0A409VJD2</accession>
<feature type="region of interest" description="Disordered" evidence="8">
    <location>
        <begin position="1356"/>
        <end position="1422"/>
    </location>
</feature>
<dbReference type="CDD" id="cd00059">
    <property type="entry name" value="FH_FOX"/>
    <property type="match status" value="1"/>
</dbReference>
<feature type="region of interest" description="Disordered" evidence="8">
    <location>
        <begin position="140"/>
        <end position="164"/>
    </location>
</feature>
<organism evidence="10 11">
    <name type="scientific">Gymnopilus dilepis</name>
    <dbReference type="NCBI Taxonomy" id="231916"/>
    <lineage>
        <taxon>Eukaryota</taxon>
        <taxon>Fungi</taxon>
        <taxon>Dikarya</taxon>
        <taxon>Basidiomycota</taxon>
        <taxon>Agaricomycotina</taxon>
        <taxon>Agaricomycetes</taxon>
        <taxon>Agaricomycetidae</taxon>
        <taxon>Agaricales</taxon>
        <taxon>Agaricineae</taxon>
        <taxon>Hymenogastraceae</taxon>
        <taxon>Gymnopilus</taxon>
    </lineage>
</organism>
<comment type="subcellular location">
    <subcellularLocation>
        <location evidence="7">Nucleus</location>
    </subcellularLocation>
</comment>
<dbReference type="GO" id="GO:0008270">
    <property type="term" value="F:zinc ion binding"/>
    <property type="evidence" value="ECO:0007669"/>
    <property type="project" value="InterPro"/>
</dbReference>
<dbReference type="Gene3D" id="1.10.10.10">
    <property type="entry name" value="Winged helix-like DNA-binding domain superfamily/Winged helix DNA-binding domain"/>
    <property type="match status" value="1"/>
</dbReference>
<dbReference type="STRING" id="231916.A0A409VJD2"/>
<evidence type="ECO:0000256" key="3">
    <source>
        <dbReference type="ARBA" id="ARBA00023015"/>
    </source>
</evidence>
<feature type="region of interest" description="Disordered" evidence="8">
    <location>
        <begin position="182"/>
        <end position="214"/>
    </location>
</feature>
<keyword evidence="5" id="KW-0804">Transcription</keyword>
<dbReference type="PRINTS" id="PR00053">
    <property type="entry name" value="FORKHEAD"/>
</dbReference>
<feature type="compositionally biased region" description="Pro residues" evidence="8">
    <location>
        <begin position="1318"/>
        <end position="1335"/>
    </location>
</feature>
<keyword evidence="1" id="KW-0479">Metal-binding</keyword>
<comment type="caution">
    <text evidence="10">The sequence shown here is derived from an EMBL/GenBank/DDBJ whole genome shotgun (WGS) entry which is preliminary data.</text>
</comment>
<feature type="compositionally biased region" description="Acidic residues" evidence="8">
    <location>
        <begin position="996"/>
        <end position="1025"/>
    </location>
</feature>
<dbReference type="OrthoDB" id="2123952at2759"/>
<dbReference type="InterPro" id="IPR036390">
    <property type="entry name" value="WH_DNA-bd_sf"/>
</dbReference>
<feature type="compositionally biased region" description="Polar residues" evidence="8">
    <location>
        <begin position="1525"/>
        <end position="1545"/>
    </location>
</feature>
<feature type="compositionally biased region" description="Polar residues" evidence="8">
    <location>
        <begin position="1041"/>
        <end position="1054"/>
    </location>
</feature>
<dbReference type="Pfam" id="PF04082">
    <property type="entry name" value="Fungal_trans"/>
    <property type="match status" value="1"/>
</dbReference>
<feature type="compositionally biased region" description="Polar residues" evidence="8">
    <location>
        <begin position="1208"/>
        <end position="1229"/>
    </location>
</feature>
<evidence type="ECO:0000313" key="11">
    <source>
        <dbReference type="Proteomes" id="UP000284706"/>
    </source>
</evidence>
<dbReference type="Pfam" id="PF00250">
    <property type="entry name" value="Forkhead"/>
    <property type="match status" value="1"/>
</dbReference>
<dbReference type="InParanoid" id="A0A409VJD2"/>
<dbReference type="GO" id="GO:0006351">
    <property type="term" value="P:DNA-templated transcription"/>
    <property type="evidence" value="ECO:0007669"/>
    <property type="project" value="InterPro"/>
</dbReference>
<keyword evidence="6 7" id="KW-0539">Nucleus</keyword>
<reference evidence="10 11" key="1">
    <citation type="journal article" date="2018" name="Evol. Lett.">
        <title>Horizontal gene cluster transfer increased hallucinogenic mushroom diversity.</title>
        <authorList>
            <person name="Reynolds H.T."/>
            <person name="Vijayakumar V."/>
            <person name="Gluck-Thaler E."/>
            <person name="Korotkin H.B."/>
            <person name="Matheny P.B."/>
            <person name="Slot J.C."/>
        </authorList>
    </citation>
    <scope>NUCLEOTIDE SEQUENCE [LARGE SCALE GENOMIC DNA]</scope>
    <source>
        <strain evidence="10 11">SRW20</strain>
    </source>
</reference>
<name>A0A409VJD2_9AGAR</name>
<gene>
    <name evidence="10" type="ORF">CVT26_011090</name>
</gene>
<dbReference type="GO" id="GO:0043565">
    <property type="term" value="F:sequence-specific DNA binding"/>
    <property type="evidence" value="ECO:0007669"/>
    <property type="project" value="InterPro"/>
</dbReference>
<evidence type="ECO:0000256" key="4">
    <source>
        <dbReference type="ARBA" id="ARBA00023125"/>
    </source>
</evidence>
<feature type="compositionally biased region" description="Basic and acidic residues" evidence="8">
    <location>
        <begin position="1379"/>
        <end position="1389"/>
    </location>
</feature>
<evidence type="ECO:0000256" key="5">
    <source>
        <dbReference type="ARBA" id="ARBA00023163"/>
    </source>
</evidence>
<feature type="domain" description="Fork-head" evidence="9">
    <location>
        <begin position="1112"/>
        <end position="1202"/>
    </location>
</feature>
<feature type="region of interest" description="Disordered" evidence="8">
    <location>
        <begin position="1307"/>
        <end position="1344"/>
    </location>
</feature>
<dbReference type="PROSITE" id="PS50039">
    <property type="entry name" value="FORK_HEAD_3"/>
    <property type="match status" value="1"/>
</dbReference>
<dbReference type="SMART" id="SM00906">
    <property type="entry name" value="Fungal_trans"/>
    <property type="match status" value="1"/>
</dbReference>
<dbReference type="PANTHER" id="PTHR31313">
    <property type="entry name" value="TY1 ENHANCER ACTIVATOR"/>
    <property type="match status" value="1"/>
</dbReference>
<dbReference type="InterPro" id="IPR007219">
    <property type="entry name" value="XnlR_reg_dom"/>
</dbReference>
<evidence type="ECO:0000256" key="2">
    <source>
        <dbReference type="ARBA" id="ARBA00022833"/>
    </source>
</evidence>
<dbReference type="SMART" id="SM00339">
    <property type="entry name" value="FH"/>
    <property type="match status" value="1"/>
</dbReference>
<feature type="compositionally biased region" description="Basic and acidic residues" evidence="8">
    <location>
        <begin position="1055"/>
        <end position="1071"/>
    </location>
</feature>
<evidence type="ECO:0000256" key="8">
    <source>
        <dbReference type="SAM" id="MobiDB-lite"/>
    </source>
</evidence>
<evidence type="ECO:0000256" key="7">
    <source>
        <dbReference type="PROSITE-ProRule" id="PRU00089"/>
    </source>
</evidence>
<keyword evidence="2" id="KW-0862">Zinc</keyword>
<proteinExistence type="predicted"/>
<feature type="compositionally biased region" description="Low complexity" evidence="8">
    <location>
        <begin position="1307"/>
        <end position="1317"/>
    </location>
</feature>
<feature type="DNA-binding region" description="Fork-head" evidence="7">
    <location>
        <begin position="1112"/>
        <end position="1202"/>
    </location>
</feature>
<dbReference type="GO" id="GO:0003700">
    <property type="term" value="F:DNA-binding transcription factor activity"/>
    <property type="evidence" value="ECO:0007669"/>
    <property type="project" value="InterPro"/>
</dbReference>
<feature type="region of interest" description="Disordered" evidence="8">
    <location>
        <begin position="1173"/>
        <end position="1288"/>
    </location>
</feature>
<feature type="compositionally biased region" description="Polar residues" evidence="8">
    <location>
        <begin position="1364"/>
        <end position="1378"/>
    </location>
</feature>
<dbReference type="GO" id="GO:0005634">
    <property type="term" value="C:nucleus"/>
    <property type="evidence" value="ECO:0007669"/>
    <property type="project" value="UniProtKB-SubCell"/>
</dbReference>
<keyword evidence="11" id="KW-1185">Reference proteome</keyword>
<evidence type="ECO:0000259" key="9">
    <source>
        <dbReference type="PROSITE" id="PS50039"/>
    </source>
</evidence>
<dbReference type="Proteomes" id="UP000284706">
    <property type="component" value="Unassembled WGS sequence"/>
</dbReference>
<dbReference type="EMBL" id="NHYE01005632">
    <property type="protein sequence ID" value="PPQ66371.1"/>
    <property type="molecule type" value="Genomic_DNA"/>
</dbReference>
<dbReference type="CDD" id="cd12148">
    <property type="entry name" value="fungal_TF_MHR"/>
    <property type="match status" value="1"/>
</dbReference>
<feature type="region of interest" description="Disordered" evidence="8">
    <location>
        <begin position="363"/>
        <end position="384"/>
    </location>
</feature>
<dbReference type="InterPro" id="IPR036388">
    <property type="entry name" value="WH-like_DNA-bd_sf"/>
</dbReference>
<feature type="region of interest" description="Disordered" evidence="8">
    <location>
        <begin position="985"/>
        <end position="1084"/>
    </location>
</feature>
<feature type="region of interest" description="Disordered" evidence="8">
    <location>
        <begin position="1522"/>
        <end position="1545"/>
    </location>
</feature>
<evidence type="ECO:0000313" key="10">
    <source>
        <dbReference type="EMBL" id="PPQ66371.1"/>
    </source>
</evidence>
<sequence length="1545" mass="173248">MSENQKQVRASGGFQSVQELRFSWDSLHIFGCVFHQLFLPDISFTAFFLGPSYKRGPPKGYIHAIEQRWHQVEALLGAILQCPDPRVQSVVSDLRQDDLAREILARVDSGPYGPSGRRNQRADATKEDFFASILQSNESAHADSSRARRQSRVSREIVSSTQDHGLSVVPTKEWQDNLSKRLAFGPSTSTSTRLPDEVGPASRRRRLNDSNAPSPSTWNTLYTIDQGTGAFNSASAASYVKGPIDSDDVKGASEGMGQLSLDENQEVRYHGHASGLHLLGRNERTDDRIEGGVWRLPMARVWPPSKFGILRYPHGHTQVDMPPQSVQDELIELYFANIHPVFPVIHKSRFLAEYKSIKQSEGKEFRDSPSLSSAGSTYSSPRPEPTQEVTRLLLFAMFAVAARFTEVDKPTDDGKMWEAGCDYLDNARKILTQVFHISRPSTVQALLLLGYREFGIGSMEQGWIFIGTGIRMAFDLGLNCDSSKWKMHGHDLFSPEETQTRRQIWWACVLTDRYGSVYMGRPVMIKDEDFDTPLPNVDPVEDRQLWQPSITRDGISYPPVPGRVMSAYCATSRLGQLFRSLHSHHIVSQYLHFTAVILGSIVTQIYPVRSIQGGPSRQAMLADLESRLDQWYITLPEELRYDGSLKKLTPPPQILYLHIRYWGAVLLLHRAFIPNWKTIHERPQRSTVGTRAFDLAHRAACHVANIVTNLRETFTMQRSSPFLTSYLLGAAIMHILTLTIRPDNIEASVGLQNCMAALKEMEVVWPSASRAWDLLNGVQLRTHAQPAVAALSSPQYQHIDRNKRPAQDAFGEEKSSDYLQREAFGAVQPTDQPPRDQGLEENNVNGVQDISTRLMAHMLGLEVPGVEPSTSYYPGYEWWPRMNQGMINQGYSQPMGHPQNPAYPGNTEFPPDMQSMHPGGNTGPNWEPQMHAVVPPQDYGLNHGQQLAYNYDFGHYGAPTTTMSHLQTILNPDSGRRHAEILHIETEHIDNSSSSAEDDISGAEDDEIDELEGESEEEDYEDSPEEPPASPTVTESVIEGPTSQPPLNGDQGNNAERKDDPALVRTEERRPQPAPRRRLEKHDRKIDLGLHDHKAHADCPDTLACLPDTNGRPQHTLPVILRCAILGSPRKRLTIREIYATMESKYPYYKTAGQTWKQSVRHHLSLNRLFERQPRPVTDPGFGSYWTVNLSAPPGTKRPRKRGRPNKDGTTTSTVKKPSNSKSQDSPTSGHPPAPTKFQFQPQSHPPPPPPPIPQPLINTLSPPAPPAHLPPTTIMQTSPGRPLRPQSPQQINIVHKGQFQAQIIPQMHQPQHQSQHPPQPPPQTINFSPHPPAKSPSQLHSLRQQEIQRQGVIHLHKPPTPHRSASGNDSLRPSSKGSEPEDSNRMNVEEEPTGPTVSESEFESEEEMIPHSNGRQAPPGVFVPTRPSPIFSLPPYSSMDQNRDDIIEHMRQEIATLRRTSAEAVSTAIRLSEQLANANLEVSRSREAVRDLEEMLQREAGLRKEAERVRDLEIERRRAAENALSMSSMANRSPNNTRSVTRPT</sequence>
<evidence type="ECO:0000256" key="1">
    <source>
        <dbReference type="ARBA" id="ARBA00022723"/>
    </source>
</evidence>
<feature type="compositionally biased region" description="Pro residues" evidence="8">
    <location>
        <begin position="1244"/>
        <end position="1255"/>
    </location>
</feature>
<dbReference type="InterPro" id="IPR001766">
    <property type="entry name" value="Fork_head_dom"/>
</dbReference>
<dbReference type="InterPro" id="IPR051615">
    <property type="entry name" value="Transcr_Regulatory_Elem"/>
</dbReference>
<evidence type="ECO:0000256" key="6">
    <source>
        <dbReference type="ARBA" id="ARBA00023242"/>
    </source>
</evidence>
<keyword evidence="4 7" id="KW-0238">DNA-binding</keyword>
<dbReference type="PANTHER" id="PTHR31313:SF78">
    <property type="entry name" value="TRANSCRIPTION FACTOR DOMAIN-CONTAINING PROTEIN"/>
    <property type="match status" value="1"/>
</dbReference>
<dbReference type="SUPFAM" id="SSF46785">
    <property type="entry name" value="Winged helix' DNA-binding domain"/>
    <property type="match status" value="1"/>
</dbReference>
<feature type="compositionally biased region" description="Polar residues" evidence="8">
    <location>
        <begin position="369"/>
        <end position="380"/>
    </location>
</feature>
<keyword evidence="3" id="KW-0805">Transcription regulation</keyword>
<protein>
    <recommendedName>
        <fullName evidence="9">Fork-head domain-containing protein</fullName>
    </recommendedName>
</protein>